<reference evidence="1 2" key="1">
    <citation type="submission" date="2023-11" db="EMBL/GenBank/DDBJ databases">
        <title>Bacillus jintuensis, isolated from a mudflat on the Beibu Gulf coast.</title>
        <authorList>
            <person name="Li M."/>
        </authorList>
    </citation>
    <scope>NUCLEOTIDE SEQUENCE [LARGE SCALE GENOMIC DNA]</scope>
    <source>
        <strain evidence="1 2">31A1R</strain>
    </source>
</reference>
<evidence type="ECO:0000313" key="2">
    <source>
        <dbReference type="Proteomes" id="UP001290455"/>
    </source>
</evidence>
<keyword evidence="1" id="KW-0378">Hydrolase</keyword>
<dbReference type="Proteomes" id="UP001290455">
    <property type="component" value="Unassembled WGS sequence"/>
</dbReference>
<keyword evidence="2" id="KW-1185">Reference proteome</keyword>
<dbReference type="InterPro" id="IPR043754">
    <property type="entry name" value="DUF5700"/>
</dbReference>
<dbReference type="Pfam" id="PF18958">
    <property type="entry name" value="DUF5700"/>
    <property type="match status" value="1"/>
</dbReference>
<dbReference type="EMBL" id="JAXOFX010000009">
    <property type="protein sequence ID" value="MDZ5472935.1"/>
    <property type="molecule type" value="Genomic_DNA"/>
</dbReference>
<dbReference type="RefSeq" id="WP_322447233.1">
    <property type="nucleotide sequence ID" value="NZ_JAXOFX010000009.1"/>
</dbReference>
<sequence>MKIHNTVPYFLENYQPTVQFLQSYHDRFQPHFKEYFLYHCKNVDEKMRYAIQQYPSKISEIKKSNEIIETLIYQVASSYEEKYKVEFEKDVHVIVGCYGSNAFTHRQIIPEITFCLEKLSSKEHHLKVIIAHEFGHALHHILTDQLGIEWSELQWSHPFVWLLQEGSATYLSRQISEADESVYFTYDSGGSEWLRFAETNTQKIVSSFMEDFKKQSNQDLFLEWFSINGGKRYGLQRLGYYIGYIVLESLIKKYGELKAITLWKEPSFIEEVMEVLLELTNK</sequence>
<name>A0ABU5J0I4_9BACI</name>
<accession>A0ABU5J0I4</accession>
<dbReference type="GO" id="GO:0006508">
    <property type="term" value="P:proteolysis"/>
    <property type="evidence" value="ECO:0007669"/>
    <property type="project" value="UniProtKB-KW"/>
</dbReference>
<proteinExistence type="predicted"/>
<evidence type="ECO:0000313" key="1">
    <source>
        <dbReference type="EMBL" id="MDZ5472935.1"/>
    </source>
</evidence>
<protein>
    <submittedName>
        <fullName evidence="1">DUF5700 domain-containing putative Zn-dependent protease</fullName>
    </submittedName>
</protein>
<organism evidence="1 2">
    <name type="scientific">Robertmurraya mangrovi</name>
    <dbReference type="NCBI Taxonomy" id="3098077"/>
    <lineage>
        <taxon>Bacteria</taxon>
        <taxon>Bacillati</taxon>
        <taxon>Bacillota</taxon>
        <taxon>Bacilli</taxon>
        <taxon>Bacillales</taxon>
        <taxon>Bacillaceae</taxon>
        <taxon>Robertmurraya</taxon>
    </lineage>
</organism>
<dbReference type="GO" id="GO:0008233">
    <property type="term" value="F:peptidase activity"/>
    <property type="evidence" value="ECO:0007669"/>
    <property type="project" value="UniProtKB-KW"/>
</dbReference>
<comment type="caution">
    <text evidence="1">The sequence shown here is derived from an EMBL/GenBank/DDBJ whole genome shotgun (WGS) entry which is preliminary data.</text>
</comment>
<gene>
    <name evidence="1" type="ORF">SM124_14550</name>
</gene>
<keyword evidence="1" id="KW-0645">Protease</keyword>